<dbReference type="InterPro" id="IPR011701">
    <property type="entry name" value="MFS"/>
</dbReference>
<evidence type="ECO:0000256" key="7">
    <source>
        <dbReference type="SAM" id="Phobius"/>
    </source>
</evidence>
<keyword evidence="5 7" id="KW-1133">Transmembrane helix</keyword>
<feature type="transmembrane region" description="Helical" evidence="7">
    <location>
        <begin position="170"/>
        <end position="190"/>
    </location>
</feature>
<keyword evidence="6 7" id="KW-0472">Membrane</keyword>
<feature type="transmembrane region" description="Helical" evidence="7">
    <location>
        <begin position="255"/>
        <end position="276"/>
    </location>
</feature>
<gene>
    <name evidence="8" type="ORF">GCM10010909_23380</name>
</gene>
<keyword evidence="3" id="KW-1003">Cell membrane</keyword>
<dbReference type="PANTHER" id="PTHR43266:SF2">
    <property type="entry name" value="MAJOR FACILITATOR SUPERFAMILY (MFS) PROFILE DOMAIN-CONTAINING PROTEIN"/>
    <property type="match status" value="1"/>
</dbReference>
<proteinExistence type="predicted"/>
<dbReference type="Pfam" id="PF07690">
    <property type="entry name" value="MFS_1"/>
    <property type="match status" value="1"/>
</dbReference>
<dbReference type="Proteomes" id="UP001156641">
    <property type="component" value="Unassembled WGS sequence"/>
</dbReference>
<dbReference type="Gene3D" id="1.20.1250.20">
    <property type="entry name" value="MFS general substrate transporter like domains"/>
    <property type="match status" value="1"/>
</dbReference>
<dbReference type="PANTHER" id="PTHR43266">
    <property type="entry name" value="MACROLIDE-EFFLUX PROTEIN"/>
    <property type="match status" value="1"/>
</dbReference>
<keyword evidence="4 7" id="KW-0812">Transmembrane</keyword>
<feature type="transmembrane region" description="Helical" evidence="7">
    <location>
        <begin position="391"/>
        <end position="410"/>
    </location>
</feature>
<comment type="subcellular location">
    <subcellularLocation>
        <location evidence="1">Cell membrane</location>
        <topology evidence="1">Multi-pass membrane protein</topology>
    </subcellularLocation>
</comment>
<evidence type="ECO:0000256" key="6">
    <source>
        <dbReference type="ARBA" id="ARBA00023136"/>
    </source>
</evidence>
<reference evidence="9" key="1">
    <citation type="journal article" date="2019" name="Int. J. Syst. Evol. Microbiol.">
        <title>The Global Catalogue of Microorganisms (GCM) 10K type strain sequencing project: providing services to taxonomists for standard genome sequencing and annotation.</title>
        <authorList>
            <consortium name="The Broad Institute Genomics Platform"/>
            <consortium name="The Broad Institute Genome Sequencing Center for Infectious Disease"/>
            <person name="Wu L."/>
            <person name="Ma J."/>
        </authorList>
    </citation>
    <scope>NUCLEOTIDE SEQUENCE [LARGE SCALE GENOMIC DNA]</scope>
    <source>
        <strain evidence="9">NBRC 112502</strain>
    </source>
</reference>
<evidence type="ECO:0008006" key="10">
    <source>
        <dbReference type="Google" id="ProtNLM"/>
    </source>
</evidence>
<keyword evidence="2" id="KW-0813">Transport</keyword>
<evidence type="ECO:0000256" key="4">
    <source>
        <dbReference type="ARBA" id="ARBA00022692"/>
    </source>
</evidence>
<keyword evidence="9" id="KW-1185">Reference proteome</keyword>
<protein>
    <recommendedName>
        <fullName evidence="10">MFS transporter</fullName>
    </recommendedName>
</protein>
<evidence type="ECO:0000256" key="3">
    <source>
        <dbReference type="ARBA" id="ARBA00022475"/>
    </source>
</evidence>
<evidence type="ECO:0000256" key="2">
    <source>
        <dbReference type="ARBA" id="ARBA00022448"/>
    </source>
</evidence>
<accession>A0ABQ6AAP9</accession>
<dbReference type="EMBL" id="BSOS01000067">
    <property type="protein sequence ID" value="GLR67657.1"/>
    <property type="molecule type" value="Genomic_DNA"/>
</dbReference>
<evidence type="ECO:0000256" key="5">
    <source>
        <dbReference type="ARBA" id="ARBA00022989"/>
    </source>
</evidence>
<organism evidence="8 9">
    <name type="scientific">Acidocella aquatica</name>
    <dbReference type="NCBI Taxonomy" id="1922313"/>
    <lineage>
        <taxon>Bacteria</taxon>
        <taxon>Pseudomonadati</taxon>
        <taxon>Pseudomonadota</taxon>
        <taxon>Alphaproteobacteria</taxon>
        <taxon>Acetobacterales</taxon>
        <taxon>Acidocellaceae</taxon>
        <taxon>Acidocella</taxon>
    </lineage>
</organism>
<dbReference type="SUPFAM" id="SSF103473">
    <property type="entry name" value="MFS general substrate transporter"/>
    <property type="match status" value="1"/>
</dbReference>
<evidence type="ECO:0000256" key="1">
    <source>
        <dbReference type="ARBA" id="ARBA00004651"/>
    </source>
</evidence>
<dbReference type="CDD" id="cd06173">
    <property type="entry name" value="MFS_MefA_like"/>
    <property type="match status" value="1"/>
</dbReference>
<feature type="transmembrane region" description="Helical" evidence="7">
    <location>
        <begin position="288"/>
        <end position="308"/>
    </location>
</feature>
<sequence>MLRELMRARRFAPLFWTQALGAMNDNMFKNALVVLALFRLTHLGPVVVALSGGVFLLPYAVFSATAGQIADANEKSRVIRWVKFWELGLMALASWGFLSGNFGVLLAVLFGLGVQAAFFSPLKYGILPDHLAGEELVAGNGLVEAGTFTGILLGTVLGGVLLLLPDGALAASGACLGVAALGILAAYRIPLAPSAQPQLRPGWNFAAETWALVRLARENAPVWFAIYGISWFWAVGATLLAAFPTLARQVLHADGHVVTLMLGVFAVGVGIGSLAVARFVEDASLVDYVAAAGVGVSVFTADFALTALRAGELGTVAAVLGGFAGWHMLVDLLLLAVCGGAFSVPLYVLLQERSAASHRARMVGANNVMNALASVLAAGITALLYARGVGAPAVLLGVAAGNALVAWWIFRVVRSGVHQGSSAPL</sequence>
<feature type="transmembrane region" description="Helical" evidence="7">
    <location>
        <begin position="45"/>
        <end position="66"/>
    </location>
</feature>
<comment type="caution">
    <text evidence="8">The sequence shown here is derived from an EMBL/GenBank/DDBJ whole genome shotgun (WGS) entry which is preliminary data.</text>
</comment>
<feature type="transmembrane region" description="Helical" evidence="7">
    <location>
        <begin position="362"/>
        <end position="385"/>
    </location>
</feature>
<evidence type="ECO:0000313" key="8">
    <source>
        <dbReference type="EMBL" id="GLR67657.1"/>
    </source>
</evidence>
<feature type="transmembrane region" description="Helical" evidence="7">
    <location>
        <begin position="142"/>
        <end position="164"/>
    </location>
</feature>
<feature type="transmembrane region" description="Helical" evidence="7">
    <location>
        <begin position="222"/>
        <end position="243"/>
    </location>
</feature>
<name>A0ABQ6AAP9_9PROT</name>
<evidence type="ECO:0000313" key="9">
    <source>
        <dbReference type="Proteomes" id="UP001156641"/>
    </source>
</evidence>
<dbReference type="InterPro" id="IPR036259">
    <property type="entry name" value="MFS_trans_sf"/>
</dbReference>
<feature type="transmembrane region" description="Helical" evidence="7">
    <location>
        <begin position="328"/>
        <end position="350"/>
    </location>
</feature>